<accession>C7TYH4</accession>
<keyword evidence="1" id="KW-0808">Transferase</keyword>
<protein>
    <submittedName>
        <fullName evidence="1">Epidermal growth factor receptor</fullName>
        <ecNumber evidence="1">2.7.10.1</ecNumber>
    </submittedName>
</protein>
<keyword evidence="1" id="KW-0675">Receptor</keyword>
<dbReference type="AlphaFoldDB" id="C7TYH4"/>
<name>C7TYH4_SCHJA</name>
<gene>
    <name evidence="1" type="primary">Egfr</name>
</gene>
<sequence length="235" mass="27069">MVESSDLQTIDLFALHSNANISLWYEYCQCKYMNICMNRFNNDISTEQPLFNLSSKLQSEQPYDELLQSINDNLEKRELKKREITNSSKKLEDSINEFTVEDISSTITQSSENIQNSHSISQVQSDKSTIQTIDNEMDLSKANQVNNQETLIEHLFVENDDMPQLSSTNQNDMLSMPKNAAELNQLYTDNNNLASDLIYDETTKAIMKLLNENQTISEGMLRNFQYVPNHSKTQL</sequence>
<dbReference type="EC" id="2.7.10.1" evidence="1"/>
<proteinExistence type="evidence at transcript level"/>
<dbReference type="EMBL" id="FN326926">
    <property type="protein sequence ID" value="CAX82650.1"/>
    <property type="molecule type" value="mRNA"/>
</dbReference>
<evidence type="ECO:0000313" key="1">
    <source>
        <dbReference type="EMBL" id="CAX82650.1"/>
    </source>
</evidence>
<organism evidence="1">
    <name type="scientific">Schistosoma japonicum</name>
    <name type="common">Blood fluke</name>
    <dbReference type="NCBI Taxonomy" id="6182"/>
    <lineage>
        <taxon>Eukaryota</taxon>
        <taxon>Metazoa</taxon>
        <taxon>Spiralia</taxon>
        <taxon>Lophotrochozoa</taxon>
        <taxon>Platyhelminthes</taxon>
        <taxon>Trematoda</taxon>
        <taxon>Digenea</taxon>
        <taxon>Strigeidida</taxon>
        <taxon>Schistosomatoidea</taxon>
        <taxon>Schistosomatidae</taxon>
        <taxon>Schistosoma</taxon>
    </lineage>
</organism>
<dbReference type="GO" id="GO:0004714">
    <property type="term" value="F:transmembrane receptor protein tyrosine kinase activity"/>
    <property type="evidence" value="ECO:0007669"/>
    <property type="project" value="UniProtKB-EC"/>
</dbReference>
<reference evidence="1" key="1">
    <citation type="journal article" date="2009" name="Nature">
        <title>The Schistosoma japonicum genome reveals features of host-parasite interplay.</title>
        <authorList>
            <person name="Liu F."/>
            <person name="Zhou Y."/>
            <person name="Wang Z.Q."/>
            <person name="Lu G."/>
            <person name="Zheng H."/>
            <person name="Brindley P.J."/>
            <person name="McManus D.P."/>
            <person name="Blair D."/>
            <person name="Zhang Q.H."/>
            <person name="Zhong Y."/>
            <person name="Wang S."/>
            <person name="Han Z.G."/>
            <person name="Chen Z."/>
        </authorList>
    </citation>
    <scope>NUCLEOTIDE SEQUENCE</scope>
    <source>
        <strain evidence="1">Anhui</strain>
    </source>
</reference>
<reference evidence="1" key="2">
    <citation type="submission" date="2009-03" db="EMBL/GenBank/DDBJ databases">
        <authorList>
            <person name="Gang L."/>
        </authorList>
    </citation>
    <scope>NUCLEOTIDE SEQUENCE</scope>
    <source>
        <strain evidence="1">Anhui</strain>
    </source>
</reference>